<feature type="transmembrane region" description="Helical" evidence="8">
    <location>
        <begin position="258"/>
        <end position="278"/>
    </location>
</feature>
<evidence type="ECO:0000313" key="10">
    <source>
        <dbReference type="EMBL" id="GIE04453.1"/>
    </source>
</evidence>
<evidence type="ECO:0000256" key="7">
    <source>
        <dbReference type="SAM" id="MobiDB-lite"/>
    </source>
</evidence>
<gene>
    <name evidence="10" type="ORF">Adu01nite_58030</name>
</gene>
<feature type="transmembrane region" description="Helical" evidence="8">
    <location>
        <begin position="106"/>
        <end position="127"/>
    </location>
</feature>
<evidence type="ECO:0000256" key="1">
    <source>
        <dbReference type="ARBA" id="ARBA00004651"/>
    </source>
</evidence>
<keyword evidence="3" id="KW-1003">Cell membrane</keyword>
<dbReference type="InterPro" id="IPR020846">
    <property type="entry name" value="MFS_dom"/>
</dbReference>
<organism evidence="10 11">
    <name type="scientific">Paractinoplanes durhamensis</name>
    <dbReference type="NCBI Taxonomy" id="113563"/>
    <lineage>
        <taxon>Bacteria</taxon>
        <taxon>Bacillati</taxon>
        <taxon>Actinomycetota</taxon>
        <taxon>Actinomycetes</taxon>
        <taxon>Micromonosporales</taxon>
        <taxon>Micromonosporaceae</taxon>
        <taxon>Paractinoplanes</taxon>
    </lineage>
</organism>
<keyword evidence="5 8" id="KW-1133">Transmembrane helix</keyword>
<dbReference type="Gene3D" id="1.20.1720.10">
    <property type="entry name" value="Multidrug resistance protein D"/>
    <property type="match status" value="1"/>
</dbReference>
<comment type="caution">
    <text evidence="10">The sequence shown here is derived from an EMBL/GenBank/DDBJ whole genome shotgun (WGS) entry which is preliminary data.</text>
</comment>
<feature type="transmembrane region" description="Helical" evidence="8">
    <location>
        <begin position="164"/>
        <end position="181"/>
    </location>
</feature>
<feature type="transmembrane region" description="Helical" evidence="8">
    <location>
        <begin position="396"/>
        <end position="414"/>
    </location>
</feature>
<dbReference type="SUPFAM" id="SSF103473">
    <property type="entry name" value="MFS general substrate transporter"/>
    <property type="match status" value="1"/>
</dbReference>
<dbReference type="Proteomes" id="UP000637628">
    <property type="component" value="Unassembled WGS sequence"/>
</dbReference>
<feature type="transmembrane region" description="Helical" evidence="8">
    <location>
        <begin position="139"/>
        <end position="158"/>
    </location>
</feature>
<feature type="compositionally biased region" description="Low complexity" evidence="7">
    <location>
        <begin position="466"/>
        <end position="475"/>
    </location>
</feature>
<protein>
    <submittedName>
        <fullName evidence="10">MFS transporter</fullName>
    </submittedName>
</protein>
<accession>A0ABQ3Z3P1</accession>
<dbReference type="InterPro" id="IPR011701">
    <property type="entry name" value="MFS"/>
</dbReference>
<evidence type="ECO:0000313" key="11">
    <source>
        <dbReference type="Proteomes" id="UP000637628"/>
    </source>
</evidence>
<proteinExistence type="predicted"/>
<reference evidence="10 11" key="1">
    <citation type="submission" date="2021-01" db="EMBL/GenBank/DDBJ databases">
        <title>Whole genome shotgun sequence of Actinoplanes durhamensis NBRC 14914.</title>
        <authorList>
            <person name="Komaki H."/>
            <person name="Tamura T."/>
        </authorList>
    </citation>
    <scope>NUCLEOTIDE SEQUENCE [LARGE SCALE GENOMIC DNA]</scope>
    <source>
        <strain evidence="10 11">NBRC 14914</strain>
    </source>
</reference>
<feature type="compositionally biased region" description="Pro residues" evidence="7">
    <location>
        <begin position="454"/>
        <end position="465"/>
    </location>
</feature>
<name>A0ABQ3Z3P1_9ACTN</name>
<keyword evidence="4 8" id="KW-0812">Transmembrane</keyword>
<evidence type="ECO:0000256" key="4">
    <source>
        <dbReference type="ARBA" id="ARBA00022692"/>
    </source>
</evidence>
<feature type="transmembrane region" description="Helical" evidence="8">
    <location>
        <begin position="193"/>
        <end position="210"/>
    </location>
</feature>
<feature type="compositionally biased region" description="Pro residues" evidence="7">
    <location>
        <begin position="501"/>
        <end position="515"/>
    </location>
</feature>
<feature type="transmembrane region" description="Helical" evidence="8">
    <location>
        <begin position="290"/>
        <end position="312"/>
    </location>
</feature>
<feature type="transmembrane region" description="Helical" evidence="8">
    <location>
        <begin position="216"/>
        <end position="237"/>
    </location>
</feature>
<dbReference type="Gene3D" id="1.20.1250.20">
    <property type="entry name" value="MFS general substrate transporter like domains"/>
    <property type="match status" value="1"/>
</dbReference>
<feature type="transmembrane region" description="Helical" evidence="8">
    <location>
        <begin position="324"/>
        <end position="344"/>
    </location>
</feature>
<dbReference type="PROSITE" id="PS50850">
    <property type="entry name" value="MFS"/>
    <property type="match status" value="1"/>
</dbReference>
<feature type="transmembrane region" description="Helical" evidence="8">
    <location>
        <begin position="356"/>
        <end position="376"/>
    </location>
</feature>
<dbReference type="PRINTS" id="PR01036">
    <property type="entry name" value="TCRTETB"/>
</dbReference>
<dbReference type="Pfam" id="PF07690">
    <property type="entry name" value="MFS_1"/>
    <property type="match status" value="1"/>
</dbReference>
<dbReference type="RefSeq" id="WP_239132765.1">
    <property type="nucleotide sequence ID" value="NZ_BAAATX010000011.1"/>
</dbReference>
<dbReference type="InterPro" id="IPR036259">
    <property type="entry name" value="MFS_trans_sf"/>
</dbReference>
<sequence length="538" mass="54323">MSPSANHRAAALAVLCAMSLMIVLDSTIVAVAVPDIQRDLGFSPAGVSWVVNAYLVAFAGLLLLAGRLGDLLGAWRVFLAGLAVFTVASLLCGLAPTAGWLVAGRFVQGAGGALAAAVVIGMIVRLFPEPGAQARAMGIYSFTQAGGAAFGFVAGGILTDGVGWPAIFLINIPIGIAVYLAGRRLLPREIGPGFAAGLDLPGALLITAGLSAGVYAIIASSVLAGALSVLLIAAFLLRQRFARRPLIALRVLSRPWLLIANAAVLLLFATGMGFQFLNALFVQRVMGYDALATGLAFLPTPVVIGAVSLFVAPRATARFGPRPVLLAGLTVLLAGLLLLNRVPVTVSYVSDLLPPLIVMGLGIGVAIPAIIMLAMAGAAPADTGMVSGFTNTAQQAGGALGLSILAVVAANRTAGSAEVTALHDGYIRGFLVAAGFVTAALLITALFLRHLPQTPEPGTAPPAPEPGATARPAPELGAATPPSTEMEAALAPPEPNTVLAPPTPGQPGAAAPPAPGSAVHTATAVDDRQQQPACEASR</sequence>
<dbReference type="PANTHER" id="PTHR42718">
    <property type="entry name" value="MAJOR FACILITATOR SUPERFAMILY MULTIDRUG TRANSPORTER MFSC"/>
    <property type="match status" value="1"/>
</dbReference>
<feature type="region of interest" description="Disordered" evidence="7">
    <location>
        <begin position="454"/>
        <end position="538"/>
    </location>
</feature>
<evidence type="ECO:0000256" key="5">
    <source>
        <dbReference type="ARBA" id="ARBA00022989"/>
    </source>
</evidence>
<evidence type="ECO:0000256" key="8">
    <source>
        <dbReference type="SAM" id="Phobius"/>
    </source>
</evidence>
<dbReference type="PANTHER" id="PTHR42718:SF46">
    <property type="entry name" value="BLR6921 PROTEIN"/>
    <property type="match status" value="1"/>
</dbReference>
<comment type="subcellular location">
    <subcellularLocation>
        <location evidence="1">Cell membrane</location>
        <topology evidence="1">Multi-pass membrane protein</topology>
    </subcellularLocation>
</comment>
<feature type="transmembrane region" description="Helical" evidence="8">
    <location>
        <begin position="46"/>
        <end position="65"/>
    </location>
</feature>
<keyword evidence="6 8" id="KW-0472">Membrane</keyword>
<keyword evidence="11" id="KW-1185">Reference proteome</keyword>
<feature type="transmembrane region" description="Helical" evidence="8">
    <location>
        <begin position="426"/>
        <end position="448"/>
    </location>
</feature>
<evidence type="ECO:0000256" key="3">
    <source>
        <dbReference type="ARBA" id="ARBA00022475"/>
    </source>
</evidence>
<keyword evidence="2" id="KW-0813">Transport</keyword>
<dbReference type="CDD" id="cd17321">
    <property type="entry name" value="MFS_MMR_MDR_like"/>
    <property type="match status" value="1"/>
</dbReference>
<feature type="transmembrane region" description="Helical" evidence="8">
    <location>
        <begin position="77"/>
        <end position="100"/>
    </location>
</feature>
<evidence type="ECO:0000256" key="2">
    <source>
        <dbReference type="ARBA" id="ARBA00022448"/>
    </source>
</evidence>
<evidence type="ECO:0000259" key="9">
    <source>
        <dbReference type="PROSITE" id="PS50850"/>
    </source>
</evidence>
<dbReference type="EMBL" id="BOML01000046">
    <property type="protein sequence ID" value="GIE04453.1"/>
    <property type="molecule type" value="Genomic_DNA"/>
</dbReference>
<feature type="domain" description="Major facilitator superfamily (MFS) profile" evidence="9">
    <location>
        <begin position="11"/>
        <end position="452"/>
    </location>
</feature>
<evidence type="ECO:0000256" key="6">
    <source>
        <dbReference type="ARBA" id="ARBA00023136"/>
    </source>
</evidence>